<dbReference type="PANTHER" id="PTHR11059">
    <property type="entry name" value="DNA REPAIR PROTEIN RECN"/>
    <property type="match status" value="1"/>
</dbReference>
<dbReference type="NCBIfam" id="NF008121">
    <property type="entry name" value="PRK10869.1"/>
    <property type="match status" value="1"/>
</dbReference>
<dbReference type="PIRSF" id="PIRSF003128">
    <property type="entry name" value="RecN"/>
    <property type="match status" value="1"/>
</dbReference>
<organism evidence="11 12">
    <name type="scientific">Sutterella massiliensis</name>
    <dbReference type="NCBI Taxonomy" id="1816689"/>
    <lineage>
        <taxon>Bacteria</taxon>
        <taxon>Pseudomonadati</taxon>
        <taxon>Pseudomonadota</taxon>
        <taxon>Betaproteobacteria</taxon>
        <taxon>Burkholderiales</taxon>
        <taxon>Sutterellaceae</taxon>
        <taxon>Sutterella</taxon>
    </lineage>
</organism>
<keyword evidence="7 9" id="KW-0234">DNA repair</keyword>
<accession>A0ABS2DPG3</accession>
<comment type="similarity">
    <text evidence="2 9">Belongs to the RecN family.</text>
</comment>
<keyword evidence="6" id="KW-0067">ATP-binding</keyword>
<dbReference type="InterPro" id="IPR038729">
    <property type="entry name" value="Rad50/SbcC_AAA"/>
</dbReference>
<evidence type="ECO:0000259" key="10">
    <source>
        <dbReference type="Pfam" id="PF13476"/>
    </source>
</evidence>
<evidence type="ECO:0000256" key="8">
    <source>
        <dbReference type="ARBA" id="ARBA00033408"/>
    </source>
</evidence>
<evidence type="ECO:0000256" key="9">
    <source>
        <dbReference type="PIRNR" id="PIRNR003128"/>
    </source>
</evidence>
<feature type="domain" description="Rad50/SbcC-type AAA" evidence="10">
    <location>
        <begin position="4"/>
        <end position="189"/>
    </location>
</feature>
<evidence type="ECO:0000256" key="3">
    <source>
        <dbReference type="ARBA" id="ARBA00021315"/>
    </source>
</evidence>
<keyword evidence="5 9" id="KW-0227">DNA damage</keyword>
<keyword evidence="12" id="KW-1185">Reference proteome</keyword>
<evidence type="ECO:0000256" key="5">
    <source>
        <dbReference type="ARBA" id="ARBA00022763"/>
    </source>
</evidence>
<name>A0ABS2DPG3_9BURK</name>
<evidence type="ECO:0000256" key="1">
    <source>
        <dbReference type="ARBA" id="ARBA00003618"/>
    </source>
</evidence>
<dbReference type="Proteomes" id="UP000715095">
    <property type="component" value="Unassembled WGS sequence"/>
</dbReference>
<dbReference type="PANTHER" id="PTHR11059:SF0">
    <property type="entry name" value="DNA REPAIR PROTEIN RECN"/>
    <property type="match status" value="1"/>
</dbReference>
<dbReference type="SUPFAM" id="SSF52540">
    <property type="entry name" value="P-loop containing nucleoside triphosphate hydrolases"/>
    <property type="match status" value="2"/>
</dbReference>
<dbReference type="RefSeq" id="WP_205101665.1">
    <property type="nucleotide sequence ID" value="NZ_JACJJC010000002.1"/>
</dbReference>
<dbReference type="EMBL" id="JACJJC010000002">
    <property type="protein sequence ID" value="MBM6703234.1"/>
    <property type="molecule type" value="Genomic_DNA"/>
</dbReference>
<dbReference type="Gene3D" id="3.40.50.300">
    <property type="entry name" value="P-loop containing nucleotide triphosphate hydrolases"/>
    <property type="match status" value="2"/>
</dbReference>
<comment type="function">
    <text evidence="1 9">May be involved in recombinational repair of damaged DNA.</text>
</comment>
<dbReference type="Pfam" id="PF13476">
    <property type="entry name" value="AAA_23"/>
    <property type="match status" value="1"/>
</dbReference>
<evidence type="ECO:0000256" key="2">
    <source>
        <dbReference type="ARBA" id="ARBA00009441"/>
    </source>
</evidence>
<comment type="caution">
    <text evidence="11">The sequence shown here is derived from an EMBL/GenBank/DDBJ whole genome shotgun (WGS) entry which is preliminary data.</text>
</comment>
<evidence type="ECO:0000313" key="11">
    <source>
        <dbReference type="EMBL" id="MBM6703234.1"/>
    </source>
</evidence>
<evidence type="ECO:0000256" key="6">
    <source>
        <dbReference type="ARBA" id="ARBA00022840"/>
    </source>
</evidence>
<reference evidence="11 12" key="1">
    <citation type="journal article" date="2021" name="Sci. Rep.">
        <title>The distribution of antibiotic resistance genes in chicken gut microbiota commensals.</title>
        <authorList>
            <person name="Juricova H."/>
            <person name="Matiasovicova J."/>
            <person name="Kubasova T."/>
            <person name="Cejkova D."/>
            <person name="Rychlik I."/>
        </authorList>
    </citation>
    <scope>NUCLEOTIDE SEQUENCE [LARGE SCALE GENOMIC DNA]</scope>
    <source>
        <strain evidence="11 12">An829</strain>
    </source>
</reference>
<gene>
    <name evidence="11" type="primary">recN</name>
    <name evidence="11" type="ORF">H6A60_01760</name>
</gene>
<protein>
    <recommendedName>
        <fullName evidence="3 9">DNA repair protein RecN</fullName>
    </recommendedName>
    <alternativeName>
        <fullName evidence="8 9">Recombination protein N</fullName>
    </alternativeName>
</protein>
<proteinExistence type="inferred from homology"/>
<dbReference type="CDD" id="cd03241">
    <property type="entry name" value="ABC_RecN"/>
    <property type="match status" value="2"/>
</dbReference>
<keyword evidence="4" id="KW-0547">Nucleotide-binding</keyword>
<evidence type="ECO:0000256" key="7">
    <source>
        <dbReference type="ARBA" id="ARBA00023204"/>
    </source>
</evidence>
<dbReference type="NCBIfam" id="TIGR00634">
    <property type="entry name" value="recN"/>
    <property type="match status" value="1"/>
</dbReference>
<evidence type="ECO:0000313" key="12">
    <source>
        <dbReference type="Proteomes" id="UP000715095"/>
    </source>
</evidence>
<sequence length="548" mass="60209">MLTSLSLRNFVIVDALDLEVLPGLTVLTGETGAGKSILIDALKLILGGRADISTIRTGCDKAEFSATFRPDARALAWLKNQDWLIEPEGELIVRRTIDRSGRSRGWINGLPATIHQLKALGDTLVEINGQHAYHELLDGAKQLSLIDAYGKLDAEREAVARSFDVWKRAKKTLDDAKENQEVLRAREERLMWVLDDIGLLEPKKDEWQTLNAEHVRLSNRSNILEGLTEVVNSLSAGRESATDLVSHAQGKLEGLARYDERFAEYAETLGAALDLLEEAARSADGYLSRMDYDARAFEKLDERVSLYFNLSLKYKVNPEDLFDYYERVRDELRAIEASRDLEELESRAAAAYSAFAEAAAVLRAKREQAASAFSEAVTASVKALSLEHAVFEAVILDAEPSANGSDRCEFRFSSHPSIAREALAKSASGGELSRISLAAAVVNPSAMPSTIIFDEADVGIGGAVAARVGEKFSELAVEHQVLCITHLAQIAGYADHQWKVSKTASADSVSSSVRALTHEERVREIARMLGGNKIAEAEEMLARKLLKR</sequence>
<dbReference type="InterPro" id="IPR027417">
    <property type="entry name" value="P-loop_NTPase"/>
</dbReference>
<dbReference type="InterPro" id="IPR004604">
    <property type="entry name" value="DNA_recomb/repair_RecN"/>
</dbReference>
<evidence type="ECO:0000256" key="4">
    <source>
        <dbReference type="ARBA" id="ARBA00022741"/>
    </source>
</evidence>